<sequence>MPGKNVAPDEDPASTRVDCDSCVEFRLGETEANAERDWSRATDCRVLLRRHQD</sequence>
<feature type="non-terminal residue" evidence="1">
    <location>
        <position position="53"/>
    </location>
</feature>
<dbReference type="AlphaFoldDB" id="A0A7Y6F2I5"/>
<evidence type="ECO:0000313" key="1">
    <source>
        <dbReference type="EMBL" id="NUV29413.1"/>
    </source>
</evidence>
<dbReference type="Proteomes" id="UP000540128">
    <property type="component" value="Unassembled WGS sequence"/>
</dbReference>
<dbReference type="EMBL" id="JAANNT010000010">
    <property type="protein sequence ID" value="NUV29413.1"/>
    <property type="molecule type" value="Genomic_DNA"/>
</dbReference>
<gene>
    <name evidence="1" type="ORF">G6W59_13950</name>
</gene>
<reference evidence="1 2" key="1">
    <citation type="submission" date="2020-03" db="EMBL/GenBank/DDBJ databases">
        <title>Complete genome sequence of sixteen Streptomyces strains facilitates identification of candidate genes involved in plant growth-promotion in grain legumes and cereals.</title>
        <authorList>
            <person name="Gopalakrishnan S."/>
            <person name="Thakur V."/>
            <person name="Saxena R."/>
            <person name="Vadlamudi S."/>
            <person name="Purohit S."/>
            <person name="Kumar V."/>
            <person name="Rathore A."/>
            <person name="Chitikineni A."/>
            <person name="Varshney R.K."/>
        </authorList>
    </citation>
    <scope>NUCLEOTIDE SEQUENCE [LARGE SCALE GENOMIC DNA]</scope>
    <source>
        <strain evidence="1 2">KAI-180</strain>
    </source>
</reference>
<comment type="caution">
    <text evidence="1">The sequence shown here is derived from an EMBL/GenBank/DDBJ whole genome shotgun (WGS) entry which is preliminary data.</text>
</comment>
<evidence type="ECO:0000313" key="2">
    <source>
        <dbReference type="Proteomes" id="UP000540128"/>
    </source>
</evidence>
<proteinExistence type="predicted"/>
<protein>
    <submittedName>
        <fullName evidence="1">Uncharacterized protein</fullName>
    </submittedName>
</protein>
<accession>A0A7Y6F2I5</accession>
<organism evidence="1 2">
    <name type="scientific">Streptomyces odorifer</name>
    <dbReference type="NCBI Taxonomy" id="53450"/>
    <lineage>
        <taxon>Bacteria</taxon>
        <taxon>Bacillati</taxon>
        <taxon>Actinomycetota</taxon>
        <taxon>Actinomycetes</taxon>
        <taxon>Kitasatosporales</taxon>
        <taxon>Streptomycetaceae</taxon>
        <taxon>Streptomyces</taxon>
        <taxon>Streptomyces albidoflavus group</taxon>
    </lineage>
</organism>
<name>A0A7Y6F2I5_9ACTN</name>
<keyword evidence="2" id="KW-1185">Reference proteome</keyword>